<dbReference type="RefSeq" id="WP_260594672.1">
    <property type="nucleotide sequence ID" value="NZ_CP104003.1"/>
</dbReference>
<dbReference type="KEGG" id="ssai:N0B31_04625"/>
<accession>A0A9E7R4Q3</accession>
<gene>
    <name evidence="2" type="ORF">N0B31_04625</name>
</gene>
<feature type="compositionally biased region" description="Low complexity" evidence="1">
    <location>
        <begin position="33"/>
        <end position="76"/>
    </location>
</feature>
<evidence type="ECO:0000313" key="2">
    <source>
        <dbReference type="EMBL" id="UWM55572.1"/>
    </source>
</evidence>
<organism evidence="2 3">
    <name type="scientific">Salinirubellus salinus</name>
    <dbReference type="NCBI Taxonomy" id="1364945"/>
    <lineage>
        <taxon>Archaea</taxon>
        <taxon>Methanobacteriati</taxon>
        <taxon>Methanobacteriota</taxon>
        <taxon>Stenosarchaea group</taxon>
        <taxon>Halobacteria</taxon>
        <taxon>Halobacteriales</taxon>
        <taxon>Natronomonadaceae</taxon>
        <taxon>Salinirubellus</taxon>
    </lineage>
</organism>
<dbReference type="GeneID" id="74941681"/>
<sequence>MRTPALLLTLCVVLAGCGGVGYQPEYAEPSPSPTVGTTTPPDSSTATPQTPTATSTPMATPTPSPRTATTTTAPTTNGSEDVLDPVLGPPERTGRIEVRGGSLPVNTTLVYERTAALLETESPGPRVVQILEVPAGTSDPPEFYRMFGLTRTGGNGTVAAFVSDPSTVYVNERVTGDAVYVEHVLAHEYVHVVQFRERVVSTLGLVFGGSIDESAAERAVVEGAATYVQERYWRTYQTEGRSPAAGVAASHRNATGLSRYAFAPYRFGYAYVNASVDSPARLNRVYRSMPRTTEAVLHPGRGDALVSLDVRVADGPGEWNRTLAPPRTRVGELFLRSSLASELDQTRAARAADGWGNDTRISFADPSGARGHALVTRWDDAENATAFAEAFRAWAGARVERVEPDRWRGEWTYALDRPTPRTVVVRVGPAGFVDASTSVGPAPDESNATVTVRVD</sequence>
<reference evidence="2" key="1">
    <citation type="submission" date="2022-09" db="EMBL/GenBank/DDBJ databases">
        <title>Diverse halophilic archaea isolated from saline environments.</title>
        <authorList>
            <person name="Cui H.-L."/>
        </authorList>
    </citation>
    <scope>NUCLEOTIDE SEQUENCE</scope>
    <source>
        <strain evidence="2">ZS-35-S2</strain>
    </source>
</reference>
<evidence type="ECO:0000313" key="3">
    <source>
        <dbReference type="Proteomes" id="UP001057580"/>
    </source>
</evidence>
<protein>
    <recommendedName>
        <fullName evidence="4">Lipoprotein</fullName>
    </recommendedName>
</protein>
<dbReference type="AlphaFoldDB" id="A0A9E7R4Q3"/>
<proteinExistence type="predicted"/>
<dbReference type="EMBL" id="CP104003">
    <property type="protein sequence ID" value="UWM55572.1"/>
    <property type="molecule type" value="Genomic_DNA"/>
</dbReference>
<evidence type="ECO:0000256" key="1">
    <source>
        <dbReference type="SAM" id="MobiDB-lite"/>
    </source>
</evidence>
<dbReference type="PROSITE" id="PS51257">
    <property type="entry name" value="PROKAR_LIPOPROTEIN"/>
    <property type="match status" value="1"/>
</dbReference>
<feature type="region of interest" description="Disordered" evidence="1">
    <location>
        <begin position="28"/>
        <end position="98"/>
    </location>
</feature>
<dbReference type="Proteomes" id="UP001057580">
    <property type="component" value="Chromosome"/>
</dbReference>
<name>A0A9E7R4Q3_9EURY</name>
<evidence type="ECO:0008006" key="4">
    <source>
        <dbReference type="Google" id="ProtNLM"/>
    </source>
</evidence>
<keyword evidence="3" id="KW-1185">Reference proteome</keyword>